<name>A0A4C1X288_EUMVA</name>
<evidence type="ECO:0000313" key="2">
    <source>
        <dbReference type="Proteomes" id="UP000299102"/>
    </source>
</evidence>
<dbReference type="EMBL" id="BGZK01000708">
    <property type="protein sequence ID" value="GBP57082.1"/>
    <property type="molecule type" value="Genomic_DNA"/>
</dbReference>
<evidence type="ECO:0000313" key="1">
    <source>
        <dbReference type="EMBL" id="GBP57082.1"/>
    </source>
</evidence>
<proteinExistence type="predicted"/>
<comment type="caution">
    <text evidence="1">The sequence shown here is derived from an EMBL/GenBank/DDBJ whole genome shotgun (WGS) entry which is preliminary data.</text>
</comment>
<gene>
    <name evidence="1" type="ORF">EVAR_36749_1</name>
</gene>
<organism evidence="1 2">
    <name type="scientific">Eumeta variegata</name>
    <name type="common">Bagworm moth</name>
    <name type="synonym">Eumeta japonica</name>
    <dbReference type="NCBI Taxonomy" id="151549"/>
    <lineage>
        <taxon>Eukaryota</taxon>
        <taxon>Metazoa</taxon>
        <taxon>Ecdysozoa</taxon>
        <taxon>Arthropoda</taxon>
        <taxon>Hexapoda</taxon>
        <taxon>Insecta</taxon>
        <taxon>Pterygota</taxon>
        <taxon>Neoptera</taxon>
        <taxon>Endopterygota</taxon>
        <taxon>Lepidoptera</taxon>
        <taxon>Glossata</taxon>
        <taxon>Ditrysia</taxon>
        <taxon>Tineoidea</taxon>
        <taxon>Psychidae</taxon>
        <taxon>Oiketicinae</taxon>
        <taxon>Eumeta</taxon>
    </lineage>
</organism>
<dbReference type="AlphaFoldDB" id="A0A4C1X288"/>
<reference evidence="1 2" key="1">
    <citation type="journal article" date="2019" name="Commun. Biol.">
        <title>The bagworm genome reveals a unique fibroin gene that provides high tensile strength.</title>
        <authorList>
            <person name="Kono N."/>
            <person name="Nakamura H."/>
            <person name="Ohtoshi R."/>
            <person name="Tomita M."/>
            <person name="Numata K."/>
            <person name="Arakawa K."/>
        </authorList>
    </citation>
    <scope>NUCLEOTIDE SEQUENCE [LARGE SCALE GENOMIC DNA]</scope>
</reference>
<dbReference type="OrthoDB" id="5412539at2759"/>
<dbReference type="Proteomes" id="UP000299102">
    <property type="component" value="Unassembled WGS sequence"/>
</dbReference>
<evidence type="ECO:0008006" key="3">
    <source>
        <dbReference type="Google" id="ProtNLM"/>
    </source>
</evidence>
<sequence>MIERDKDVTYYEIRASLGIGMSQIQSILYKHLGMKKPVLAKFCDRDRGRDALSKRGQRGFNLNTGPKLIKARCARLTAYGRHSVATPHMGCNRHLRFLSTSPARTLPLSSLHYDPAEFVACVCRLFLKYNYVVRYEINATETPTSFHSHKHLVLCAIVPARPKVFVWFCSLQFVFIAKVRQAIKIQAKRAICRWREPLFKVNAAN</sequence>
<accession>A0A4C1X288</accession>
<keyword evidence="2" id="KW-1185">Reference proteome</keyword>
<protein>
    <recommendedName>
        <fullName evidence="3">Mariner Mos1 transposase</fullName>
    </recommendedName>
</protein>